<organism evidence="11 12">
    <name type="scientific">Miscanthus lutarioriparius</name>
    <dbReference type="NCBI Taxonomy" id="422564"/>
    <lineage>
        <taxon>Eukaryota</taxon>
        <taxon>Viridiplantae</taxon>
        <taxon>Streptophyta</taxon>
        <taxon>Embryophyta</taxon>
        <taxon>Tracheophyta</taxon>
        <taxon>Spermatophyta</taxon>
        <taxon>Magnoliopsida</taxon>
        <taxon>Liliopsida</taxon>
        <taxon>Poales</taxon>
        <taxon>Poaceae</taxon>
        <taxon>PACMAD clade</taxon>
        <taxon>Panicoideae</taxon>
        <taxon>Andropogonodae</taxon>
        <taxon>Andropogoneae</taxon>
        <taxon>Saccharinae</taxon>
        <taxon>Miscanthus</taxon>
    </lineage>
</organism>
<feature type="transmembrane region" description="Helical" evidence="10">
    <location>
        <begin position="155"/>
        <end position="174"/>
    </location>
</feature>
<dbReference type="PANTHER" id="PTHR45826">
    <property type="entry name" value="POLYAMINE TRANSPORTER PUT1"/>
    <property type="match status" value="1"/>
</dbReference>
<feature type="transmembrane region" description="Helical" evidence="10">
    <location>
        <begin position="376"/>
        <end position="395"/>
    </location>
</feature>
<evidence type="ECO:0000256" key="8">
    <source>
        <dbReference type="ARBA" id="ARBA00024041"/>
    </source>
</evidence>
<evidence type="ECO:0000256" key="6">
    <source>
        <dbReference type="ARBA" id="ARBA00022989"/>
    </source>
</evidence>
<proteinExistence type="inferred from homology"/>
<keyword evidence="12" id="KW-1185">Reference proteome</keyword>
<dbReference type="Gene3D" id="1.20.1740.10">
    <property type="entry name" value="Amino acid/polyamine transporter I"/>
    <property type="match status" value="1"/>
</dbReference>
<dbReference type="OrthoDB" id="5982228at2759"/>
<dbReference type="InterPro" id="IPR002293">
    <property type="entry name" value="AA/rel_permease1"/>
</dbReference>
<feature type="region of interest" description="Disordered" evidence="9">
    <location>
        <begin position="1"/>
        <end position="25"/>
    </location>
</feature>
<dbReference type="GO" id="GO:0015293">
    <property type="term" value="F:symporter activity"/>
    <property type="evidence" value="ECO:0007669"/>
    <property type="project" value="UniProtKB-KW"/>
</dbReference>
<dbReference type="InterPro" id="IPR044566">
    <property type="entry name" value="RMV1-like"/>
</dbReference>
<dbReference type="AlphaFoldDB" id="A0A811MEX8"/>
<reference evidence="11" key="1">
    <citation type="submission" date="2020-10" db="EMBL/GenBank/DDBJ databases">
        <authorList>
            <person name="Han B."/>
            <person name="Lu T."/>
            <person name="Zhao Q."/>
            <person name="Huang X."/>
            <person name="Zhao Y."/>
        </authorList>
    </citation>
    <scope>NUCLEOTIDE SEQUENCE</scope>
</reference>
<evidence type="ECO:0000256" key="7">
    <source>
        <dbReference type="ARBA" id="ARBA00023136"/>
    </source>
</evidence>
<feature type="transmembrane region" description="Helical" evidence="10">
    <location>
        <begin position="309"/>
        <end position="329"/>
    </location>
</feature>
<feature type="transmembrane region" description="Helical" evidence="10">
    <location>
        <begin position="439"/>
        <end position="458"/>
    </location>
</feature>
<accession>A0A811MEX8</accession>
<keyword evidence="7 10" id="KW-0472">Membrane</keyword>
<feature type="transmembrane region" description="Helical" evidence="10">
    <location>
        <begin position="180"/>
        <end position="203"/>
    </location>
</feature>
<keyword evidence="6 10" id="KW-1133">Transmembrane helix</keyword>
<dbReference type="Pfam" id="PF13520">
    <property type="entry name" value="AA_permease_2"/>
    <property type="match status" value="1"/>
</dbReference>
<evidence type="ECO:0000313" key="11">
    <source>
        <dbReference type="EMBL" id="CAD6203802.1"/>
    </source>
</evidence>
<dbReference type="PANTHER" id="PTHR45826:SF27">
    <property type="entry name" value="POLYAMINE TRANSPORTER"/>
    <property type="match status" value="1"/>
</dbReference>
<comment type="similarity">
    <text evidence="8">Belongs to the amino acid-polyamine-organocation (APC) superfamily. Polyamine:cation symporter (PHS) (TC 2.A.3.12) family.</text>
</comment>
<name>A0A811MEX8_9POAL</name>
<dbReference type="Proteomes" id="UP000604825">
    <property type="component" value="Unassembled WGS sequence"/>
</dbReference>
<keyword evidence="3" id="KW-1003">Cell membrane</keyword>
<evidence type="ECO:0000256" key="3">
    <source>
        <dbReference type="ARBA" id="ARBA00022475"/>
    </source>
</evidence>
<evidence type="ECO:0000256" key="4">
    <source>
        <dbReference type="ARBA" id="ARBA00022692"/>
    </source>
</evidence>
<evidence type="ECO:0000256" key="9">
    <source>
        <dbReference type="SAM" id="MobiDB-lite"/>
    </source>
</evidence>
<keyword evidence="5" id="KW-0769">Symport</keyword>
<dbReference type="EMBL" id="CAJGYO010000001">
    <property type="protein sequence ID" value="CAD6203802.1"/>
    <property type="molecule type" value="Genomic_DNA"/>
</dbReference>
<feature type="transmembrane region" description="Helical" evidence="10">
    <location>
        <begin position="415"/>
        <end position="433"/>
    </location>
</feature>
<keyword evidence="2" id="KW-0813">Transport</keyword>
<dbReference type="GO" id="GO:0015203">
    <property type="term" value="F:polyamine transmembrane transporter activity"/>
    <property type="evidence" value="ECO:0007669"/>
    <property type="project" value="UniProtKB-ARBA"/>
</dbReference>
<comment type="caution">
    <text evidence="11">The sequence shown here is derived from an EMBL/GenBank/DDBJ whole genome shotgun (WGS) entry which is preliminary data.</text>
</comment>
<comment type="subcellular location">
    <subcellularLocation>
        <location evidence="1">Cell membrane</location>
        <topology evidence="1">Multi-pass membrane protein</topology>
    </subcellularLocation>
</comment>
<feature type="transmembrane region" description="Helical" evidence="10">
    <location>
        <begin position="350"/>
        <end position="370"/>
    </location>
</feature>
<feature type="transmembrane region" description="Helical" evidence="10">
    <location>
        <begin position="250"/>
        <end position="272"/>
    </location>
</feature>
<keyword evidence="4 10" id="KW-0812">Transmembrane</keyword>
<evidence type="ECO:0000256" key="2">
    <source>
        <dbReference type="ARBA" id="ARBA00022448"/>
    </source>
</evidence>
<gene>
    <name evidence="11" type="ORF">NCGR_LOCUS1939</name>
</gene>
<protein>
    <recommendedName>
        <fullName evidence="13">Polyamine transporter</fullName>
    </recommendedName>
</protein>
<evidence type="ECO:0000256" key="5">
    <source>
        <dbReference type="ARBA" id="ARBA00022847"/>
    </source>
</evidence>
<evidence type="ECO:0008006" key="13">
    <source>
        <dbReference type="Google" id="ProtNLM"/>
    </source>
</evidence>
<evidence type="ECO:0000256" key="1">
    <source>
        <dbReference type="ARBA" id="ARBA00004651"/>
    </source>
</evidence>
<dbReference type="GO" id="GO:0005886">
    <property type="term" value="C:plasma membrane"/>
    <property type="evidence" value="ECO:0007669"/>
    <property type="project" value="UniProtKB-SubCell"/>
</dbReference>
<sequence length="477" mass="50347">MEATTPHHSNPIRLRTNLKPSPAAIQPTSQSRLWLALAAAAAASPAMQGSEQADAFPSHLAHLLRGCRRTPARTHRILGVPIRLGRPGVSRHRRAVDGHMPGNGGYVVWVDRAFGPFAGSLMGTWKYVCSAIGAAAFPALCPDYLTRVAPAVSRGGGRVATIVTFNVALTLLNYTGLSVVGWTAVALGLAALSPFLLMVGAALPKVRPLRWGATAGDKVWKLLLNTLFWNLNGWDSVSTMAGEVDRPGRTFPAALVSAVCMASLGYVLPLMAATGTIDAPPEAWGDGYFADAAGLIAGKWLKYWTEVGAVLSSIGLYSSSMSSAAYLLAGMADLGHLPSLFAARAPTFDTPWVSIIVMGAIALGMSFLSFDSIVAVTNFLYSLGMLLEFAAFVWLRARRPDLPRPYRVPMGTAGVAAMCAVPSVFLMLVTAVAGWKVCVASAAFTGAGVVVYYVMAFGKARGCFKFGRAEGGQYEGC</sequence>
<evidence type="ECO:0000256" key="10">
    <source>
        <dbReference type="SAM" id="Phobius"/>
    </source>
</evidence>
<evidence type="ECO:0000313" key="12">
    <source>
        <dbReference type="Proteomes" id="UP000604825"/>
    </source>
</evidence>